<accession>A0A3R8N0Z4</accession>
<dbReference type="GO" id="GO:0003690">
    <property type="term" value="F:double-stranded DNA binding"/>
    <property type="evidence" value="ECO:0007669"/>
    <property type="project" value="InterPro"/>
</dbReference>
<comment type="caution">
    <text evidence="1">The sequence shown here is derived from an EMBL/GenBank/DDBJ whole genome shotgun (WGS) entry which is preliminary data.</text>
</comment>
<dbReference type="SUPFAM" id="SSF161266">
    <property type="entry name" value="Gam-like"/>
    <property type="match status" value="1"/>
</dbReference>
<dbReference type="Pfam" id="PF07352">
    <property type="entry name" value="Phage_Mu_Gam"/>
    <property type="match status" value="1"/>
</dbReference>
<sequence length="172" mass="19587">MTKRTKTRVKQPAKLRLTSQEQVQSAIKEIGDLTREHTRLTTLMNDEITAITERYTPQLNRLSEEQKPLQDAVQEYCEAHRDELTENGKTKTANLITGEVSWRTRPPSVSVRNAEGVIENLQKLGFERFIRTKQEINKDALLNEPDIAKGIAGVTIKQGVEDFVIKPFEAEV</sequence>
<dbReference type="InterPro" id="IPR009951">
    <property type="entry name" value="Host-nuc_inhib_Gam"/>
</dbReference>
<organism evidence="1 2">
    <name type="scientific">Bibersteinia trehalosi</name>
    <name type="common">Pasteurella trehalosi</name>
    <dbReference type="NCBI Taxonomy" id="47735"/>
    <lineage>
        <taxon>Bacteria</taxon>
        <taxon>Pseudomonadati</taxon>
        <taxon>Pseudomonadota</taxon>
        <taxon>Gammaproteobacteria</taxon>
        <taxon>Pasteurellales</taxon>
        <taxon>Pasteurellaceae</taxon>
        <taxon>Bibersteinia</taxon>
    </lineage>
</organism>
<evidence type="ECO:0000313" key="1">
    <source>
        <dbReference type="EMBL" id="RRN04660.1"/>
    </source>
</evidence>
<protein>
    <submittedName>
        <fullName evidence="1">Host-nuclease inhibitor protein Gam</fullName>
    </submittedName>
</protein>
<gene>
    <name evidence="1" type="ORF">EIM44_04255</name>
</gene>
<name>A0A3R8N0Z4_BIBTR</name>
<dbReference type="AlphaFoldDB" id="A0A3R8N0Z4"/>
<dbReference type="Proteomes" id="UP000276010">
    <property type="component" value="Unassembled WGS sequence"/>
</dbReference>
<proteinExistence type="predicted"/>
<dbReference type="EMBL" id="RRUC01000015">
    <property type="protein sequence ID" value="RRN04660.1"/>
    <property type="molecule type" value="Genomic_DNA"/>
</dbReference>
<dbReference type="GO" id="GO:0042262">
    <property type="term" value="P:DNA protection"/>
    <property type="evidence" value="ECO:0007669"/>
    <property type="project" value="InterPro"/>
</dbReference>
<reference evidence="1 2" key="1">
    <citation type="submission" date="2018-11" db="EMBL/GenBank/DDBJ databases">
        <title>Whole genome sequence of Bibersteinia trehalosi strain OADDL-BT1 an multidrug resistant pathogen isolate.</title>
        <authorList>
            <person name="Couger M."/>
            <person name="Ramachandran A."/>
        </authorList>
    </citation>
    <scope>NUCLEOTIDE SEQUENCE [LARGE SCALE GENOMIC DNA]</scope>
    <source>
        <strain evidence="1 2">OADDL-BT1</strain>
    </source>
</reference>
<dbReference type="RefSeq" id="WP_125134673.1">
    <property type="nucleotide sequence ID" value="NZ_RRUC01000015.1"/>
</dbReference>
<evidence type="ECO:0000313" key="2">
    <source>
        <dbReference type="Proteomes" id="UP000276010"/>
    </source>
</evidence>
<dbReference type="Gene3D" id="1.20.5.170">
    <property type="match status" value="1"/>
</dbReference>
<dbReference type="STRING" id="1263831.F543_6100"/>